<accession>A0A7J7LCZ9</accession>
<evidence type="ECO:0000313" key="1">
    <source>
        <dbReference type="EMBL" id="KAF6140546.1"/>
    </source>
</evidence>
<dbReference type="EMBL" id="JACGCM010002361">
    <property type="protein sequence ID" value="KAF6140546.1"/>
    <property type="molecule type" value="Genomic_DNA"/>
</dbReference>
<dbReference type="AlphaFoldDB" id="A0A7J7LCZ9"/>
<gene>
    <name evidence="1" type="ORF">GIB67_035573</name>
</gene>
<evidence type="ECO:0000313" key="2">
    <source>
        <dbReference type="Proteomes" id="UP000541444"/>
    </source>
</evidence>
<protein>
    <submittedName>
        <fullName evidence="1">Uncharacterized protein</fullName>
    </submittedName>
</protein>
<sequence>MGNDIKREPASLCNSNFSRNGERHETSKCGQLSIVISLSELDKIWHGNDFNIGQLQIVSF</sequence>
<organism evidence="1 2">
    <name type="scientific">Kingdonia uniflora</name>
    <dbReference type="NCBI Taxonomy" id="39325"/>
    <lineage>
        <taxon>Eukaryota</taxon>
        <taxon>Viridiplantae</taxon>
        <taxon>Streptophyta</taxon>
        <taxon>Embryophyta</taxon>
        <taxon>Tracheophyta</taxon>
        <taxon>Spermatophyta</taxon>
        <taxon>Magnoliopsida</taxon>
        <taxon>Ranunculales</taxon>
        <taxon>Circaeasteraceae</taxon>
        <taxon>Kingdonia</taxon>
    </lineage>
</organism>
<keyword evidence="2" id="KW-1185">Reference proteome</keyword>
<proteinExistence type="predicted"/>
<reference evidence="1 2" key="1">
    <citation type="journal article" date="2020" name="IScience">
        <title>Genome Sequencing of the Endangered Kingdonia uniflora (Circaeasteraceae, Ranunculales) Reveals Potential Mechanisms of Evolutionary Specialization.</title>
        <authorList>
            <person name="Sun Y."/>
            <person name="Deng T."/>
            <person name="Zhang A."/>
            <person name="Moore M.J."/>
            <person name="Landis J.B."/>
            <person name="Lin N."/>
            <person name="Zhang H."/>
            <person name="Zhang X."/>
            <person name="Huang J."/>
            <person name="Zhang X."/>
            <person name="Sun H."/>
            <person name="Wang H."/>
        </authorList>
    </citation>
    <scope>NUCLEOTIDE SEQUENCE [LARGE SCALE GENOMIC DNA]</scope>
    <source>
        <strain evidence="1">TB1705</strain>
        <tissue evidence="1">Leaf</tissue>
    </source>
</reference>
<name>A0A7J7LCZ9_9MAGN</name>
<dbReference type="Proteomes" id="UP000541444">
    <property type="component" value="Unassembled WGS sequence"/>
</dbReference>
<comment type="caution">
    <text evidence="1">The sequence shown here is derived from an EMBL/GenBank/DDBJ whole genome shotgun (WGS) entry which is preliminary data.</text>
</comment>